<accession>A0A1V5SDJ8</accession>
<comment type="caution">
    <text evidence="1">The sequence shown here is derived from an EMBL/GenBank/DDBJ whole genome shotgun (WGS) entry which is preliminary data.</text>
</comment>
<protein>
    <submittedName>
        <fullName evidence="1">Beta-glucoside kinase</fullName>
        <ecNumber evidence="1">2.7.1.85</ecNumber>
    </submittedName>
</protein>
<dbReference type="SUPFAM" id="SSF53067">
    <property type="entry name" value="Actin-like ATPase domain"/>
    <property type="match status" value="1"/>
</dbReference>
<gene>
    <name evidence="1" type="primary">bglK</name>
    <name evidence="1" type="ORF">BWY43_00477</name>
</gene>
<sequence>MKSDFLVGVSLGVGQVNAILCDGDFNILERESRPFAPKMGKESIATKIEKTITSLPSFHKAAAVAVAAPAIFDQTNKLIKSSSIDELLGANLYQLLSKKIDLPLFITRRSFCLMLAEQAFGQAKGRKNAVVVEIGKDIDCAFEINGKIFRGATGSSGQISSTIVDITREKRSSVGSFGSLVSGEGISALTGKSVYQILKENPKSDLVSKQIIRDLKDSLLTGLLNIKLMLDPEIFIITGDILENFNLFKGAFYDLGVEVFPSELGRDGAALGAAITAYNGIEKIGK</sequence>
<dbReference type="PANTHER" id="PTHR18964">
    <property type="entry name" value="ROK (REPRESSOR, ORF, KINASE) FAMILY"/>
    <property type="match status" value="1"/>
</dbReference>
<evidence type="ECO:0000313" key="1">
    <source>
        <dbReference type="EMBL" id="OQA52555.1"/>
    </source>
</evidence>
<dbReference type="GO" id="GO:0047700">
    <property type="term" value="F:beta-glucoside kinase activity"/>
    <property type="evidence" value="ECO:0007669"/>
    <property type="project" value="UniProtKB-EC"/>
</dbReference>
<dbReference type="InterPro" id="IPR043129">
    <property type="entry name" value="ATPase_NBD"/>
</dbReference>
<proteinExistence type="predicted"/>
<dbReference type="EMBL" id="MWBO01000029">
    <property type="protein sequence ID" value="OQA52555.1"/>
    <property type="molecule type" value="Genomic_DNA"/>
</dbReference>
<keyword evidence="1" id="KW-0418">Kinase</keyword>
<dbReference type="Pfam" id="PF00480">
    <property type="entry name" value="ROK"/>
    <property type="match status" value="1"/>
</dbReference>
<reference evidence="1" key="1">
    <citation type="submission" date="2017-02" db="EMBL/GenBank/DDBJ databases">
        <title>Delving into the versatile metabolic prowess of the omnipresent phylum Bacteroidetes.</title>
        <authorList>
            <person name="Nobu M.K."/>
            <person name="Mei R."/>
            <person name="Narihiro T."/>
            <person name="Kuroda K."/>
            <person name="Liu W.-T."/>
        </authorList>
    </citation>
    <scope>NUCLEOTIDE SEQUENCE</scope>
    <source>
        <strain evidence="1">ADurb.Bin280</strain>
    </source>
</reference>
<dbReference type="EC" id="2.7.1.85" evidence="1"/>
<name>A0A1V5SDJ8_9BACT</name>
<dbReference type="Gene3D" id="3.30.420.40">
    <property type="match status" value="2"/>
</dbReference>
<keyword evidence="1" id="KW-0808">Transferase</keyword>
<dbReference type="AlphaFoldDB" id="A0A1V5SDJ8"/>
<organism evidence="1">
    <name type="scientific">candidate division WS2 bacterium ADurb.Bin280</name>
    <dbReference type="NCBI Taxonomy" id="1852829"/>
    <lineage>
        <taxon>Bacteria</taxon>
        <taxon>candidate division WS2</taxon>
    </lineage>
</organism>
<dbReference type="PANTHER" id="PTHR18964:SF110">
    <property type="entry name" value="TRANSCRIPTIONAL REGULATOR, XYLR-RELATED"/>
    <property type="match status" value="1"/>
</dbReference>
<dbReference type="Proteomes" id="UP000485367">
    <property type="component" value="Unassembled WGS sequence"/>
</dbReference>
<dbReference type="InterPro" id="IPR000600">
    <property type="entry name" value="ROK"/>
</dbReference>